<gene>
    <name evidence="1" type="ORF">ERS132444_01690</name>
</gene>
<reference evidence="1 2" key="1">
    <citation type="submission" date="2016-02" db="EMBL/GenBank/DDBJ databases">
        <authorList>
            <consortium name="Pathogen Informatics"/>
        </authorList>
    </citation>
    <scope>NUCLEOTIDE SEQUENCE [LARGE SCALE GENOMIC DNA]</scope>
    <source>
        <strain evidence="1 2">LSS82</strain>
    </source>
</reference>
<dbReference type="EMBL" id="FIIF01000013">
    <property type="protein sequence ID" value="CYV90092.1"/>
    <property type="molecule type" value="Genomic_DNA"/>
</dbReference>
<evidence type="ECO:0000313" key="1">
    <source>
        <dbReference type="EMBL" id="CYV90092.1"/>
    </source>
</evidence>
<evidence type="ECO:0000313" key="2">
    <source>
        <dbReference type="Proteomes" id="UP000074825"/>
    </source>
</evidence>
<dbReference type="AlphaFoldDB" id="A0A0Z8E9Y3"/>
<organism evidence="1 2">
    <name type="scientific">Streptococcus suis</name>
    <dbReference type="NCBI Taxonomy" id="1307"/>
    <lineage>
        <taxon>Bacteria</taxon>
        <taxon>Bacillati</taxon>
        <taxon>Bacillota</taxon>
        <taxon>Bacilli</taxon>
        <taxon>Lactobacillales</taxon>
        <taxon>Streptococcaceae</taxon>
        <taxon>Streptococcus</taxon>
    </lineage>
</organism>
<dbReference type="Proteomes" id="UP000074825">
    <property type="component" value="Unassembled WGS sequence"/>
</dbReference>
<proteinExistence type="predicted"/>
<sequence length="145" mass="17052">MEKKIISHSNNYLYHEFLLSIFYTMLSIFVSLAVSIFWNITWYHYVLVFICSISCINLIREFFLNKTWYITVEKNKIICSYGTILKIEKVVLLSKVYSFEIKENFLSSKLDCYNIALKTLDSEFEIKGIAHGDLQAIVQHIENLS</sequence>
<accession>A0A0Z8E9Y3</accession>
<protein>
    <submittedName>
        <fullName evidence="1">Bacterial membrane flanked domain</fullName>
    </submittedName>
</protein>
<name>A0A0Z8E9Y3_STRSU</name>
<dbReference type="RefSeq" id="WP_041179201.1">
    <property type="nucleotide sequence ID" value="NZ_CDTD01000005.1"/>
</dbReference>